<accession>A0AAW5WVZ1</accession>
<evidence type="ECO:0000313" key="3">
    <source>
        <dbReference type="Proteomes" id="UP001212401"/>
    </source>
</evidence>
<evidence type="ECO:0000256" key="1">
    <source>
        <dbReference type="SAM" id="Phobius"/>
    </source>
</evidence>
<reference evidence="2" key="1">
    <citation type="submission" date="2022-01" db="EMBL/GenBank/DDBJ databases">
        <title>VMRC isolate genome collection.</title>
        <authorList>
            <person name="France M."/>
            <person name="Rutt L."/>
            <person name="Humphrys M."/>
            <person name="Ravel J."/>
        </authorList>
    </citation>
    <scope>NUCLEOTIDE SEQUENCE</scope>
    <source>
        <strain evidence="2">C0048A1</strain>
    </source>
</reference>
<sequence length="241" mass="27549">MIINIQLKQVARNRRFLIFTILFPAIWYGMMVELTNIPSNNKYQLVLLVLALLMGILGNSIVTFSKRIASNRRFYFLQSKISKYSIWKYMGSQLVTQLVLNLVITALLVVLACLLTTFTFDSLTWITLGLVNVFGIYLSIIGFTFGIIFDRLAIDAGSTPLMFLLAMFIVPWDFFLPTNSMVKFVTGLQKLFPSYYAYQVIQQNAHFLKFCSTFIVSAVVTLIPFLLIIAVKLIYKKDSLQ</sequence>
<feature type="transmembrane region" description="Helical" evidence="1">
    <location>
        <begin position="126"/>
        <end position="149"/>
    </location>
</feature>
<feature type="transmembrane region" description="Helical" evidence="1">
    <location>
        <begin position="98"/>
        <end position="120"/>
    </location>
</feature>
<feature type="transmembrane region" description="Helical" evidence="1">
    <location>
        <begin position="161"/>
        <end position="182"/>
    </location>
</feature>
<keyword evidence="1" id="KW-0812">Transmembrane</keyword>
<dbReference type="AlphaFoldDB" id="A0AAW5WVZ1"/>
<dbReference type="EMBL" id="JAKHPH010000038">
    <property type="protein sequence ID" value="MCZ3668357.1"/>
    <property type="molecule type" value="Genomic_DNA"/>
</dbReference>
<organism evidence="2 3">
    <name type="scientific">Limosilactobacillus vaginalis</name>
    <dbReference type="NCBI Taxonomy" id="1633"/>
    <lineage>
        <taxon>Bacteria</taxon>
        <taxon>Bacillati</taxon>
        <taxon>Bacillota</taxon>
        <taxon>Bacilli</taxon>
        <taxon>Lactobacillales</taxon>
        <taxon>Lactobacillaceae</taxon>
        <taxon>Limosilactobacillus</taxon>
    </lineage>
</organism>
<evidence type="ECO:0000313" key="2">
    <source>
        <dbReference type="EMBL" id="MCZ3668357.1"/>
    </source>
</evidence>
<feature type="transmembrane region" description="Helical" evidence="1">
    <location>
        <begin position="16"/>
        <end position="37"/>
    </location>
</feature>
<keyword evidence="1" id="KW-0472">Membrane</keyword>
<dbReference type="RefSeq" id="WP_269260820.1">
    <property type="nucleotide sequence ID" value="NZ_JAKHPH010000038.1"/>
</dbReference>
<feature type="transmembrane region" description="Helical" evidence="1">
    <location>
        <begin position="214"/>
        <end position="235"/>
    </location>
</feature>
<proteinExistence type="predicted"/>
<dbReference type="Proteomes" id="UP001212401">
    <property type="component" value="Unassembled WGS sequence"/>
</dbReference>
<keyword evidence="1" id="KW-1133">Transmembrane helix</keyword>
<name>A0AAW5WVZ1_9LACO</name>
<protein>
    <submittedName>
        <fullName evidence="2">ABC transporter permease</fullName>
    </submittedName>
</protein>
<feature type="transmembrane region" description="Helical" evidence="1">
    <location>
        <begin position="43"/>
        <end position="64"/>
    </location>
</feature>
<gene>
    <name evidence="2" type="ORF">L2724_08875</name>
</gene>
<comment type="caution">
    <text evidence="2">The sequence shown here is derived from an EMBL/GenBank/DDBJ whole genome shotgun (WGS) entry which is preliminary data.</text>
</comment>